<dbReference type="Proteomes" id="UP000191987">
    <property type="component" value="Unassembled WGS sequence"/>
</dbReference>
<feature type="signal peptide" evidence="1">
    <location>
        <begin position="1"/>
        <end position="23"/>
    </location>
</feature>
<dbReference type="RefSeq" id="WP_080819017.1">
    <property type="nucleotide sequence ID" value="NZ_LT009749.1"/>
</dbReference>
<protein>
    <submittedName>
        <fullName evidence="2">Uncharacterized protein</fullName>
    </submittedName>
</protein>
<evidence type="ECO:0000313" key="2">
    <source>
        <dbReference type="EMBL" id="CUX54433.1"/>
    </source>
</evidence>
<feature type="chain" id="PRO_5012820155" evidence="1">
    <location>
        <begin position="24"/>
        <end position="327"/>
    </location>
</feature>
<gene>
    <name evidence="2" type="ORF">AGR7C_Lc20128</name>
</gene>
<name>A0A1S7RLS0_9HYPH</name>
<proteinExistence type="predicted"/>
<dbReference type="EMBL" id="FBWG01000038">
    <property type="protein sequence ID" value="CUX54433.1"/>
    <property type="molecule type" value="Genomic_DNA"/>
</dbReference>
<keyword evidence="1" id="KW-0732">Signal</keyword>
<evidence type="ECO:0000313" key="3">
    <source>
        <dbReference type="Proteomes" id="UP000191987"/>
    </source>
</evidence>
<organism evidence="2 3">
    <name type="scientific">Agrobacterium deltaense Zutra 3/1</name>
    <dbReference type="NCBI Taxonomy" id="1183427"/>
    <lineage>
        <taxon>Bacteria</taxon>
        <taxon>Pseudomonadati</taxon>
        <taxon>Pseudomonadota</taxon>
        <taxon>Alphaproteobacteria</taxon>
        <taxon>Hyphomicrobiales</taxon>
        <taxon>Rhizobiaceae</taxon>
        <taxon>Rhizobium/Agrobacterium group</taxon>
        <taxon>Agrobacterium</taxon>
    </lineage>
</organism>
<accession>A0A1S7RLS0</accession>
<evidence type="ECO:0000256" key="1">
    <source>
        <dbReference type="SAM" id="SignalP"/>
    </source>
</evidence>
<sequence>MARVKFMSLTHIAFALATSMALATPSAAQTTSSPNSLTADKPTQWQKNEFLSTLDEQKEYAFLDVNDQFLIKSVPQDNMTTVRLAVLDGTRSEYASCGTTGKKWEKGLPGTTWLMLSYSKPNSTGHREYTVQRTLDFDGTVRTYRFEIDGKREIRLDEGITLSVSNNILTYTQIGGPIGFSGEISALRVKYGLTDDYRDLNLTTELGKKMWLVDTQNDGGLISYSVNNLKQLPHVPGSQMAASREQMIASPLKGPGILVTPGSLVHNVAARSDDSSDVDVQQEDEDMPRAMALCPQGQPCHWSINCGMTVDCFCVPSGGPYGNVCLF</sequence>
<dbReference type="AlphaFoldDB" id="A0A1S7RLS0"/>
<reference evidence="2 3" key="1">
    <citation type="submission" date="2016-01" db="EMBL/GenBank/DDBJ databases">
        <authorList>
            <person name="Oliw E.H."/>
        </authorList>
    </citation>
    <scope>NUCLEOTIDE SEQUENCE [LARGE SCALE GENOMIC DNA]</scope>
    <source>
        <strain evidence="2 3">Zutra 3-1</strain>
    </source>
</reference>